<dbReference type="SMART" id="SM00382">
    <property type="entry name" value="AAA"/>
    <property type="match status" value="1"/>
</dbReference>
<organism evidence="4 5">
    <name type="scientific">Mycolicibacterium aurum</name>
    <name type="common">Mycobacterium aurum</name>
    <dbReference type="NCBI Taxonomy" id="1791"/>
    <lineage>
        <taxon>Bacteria</taxon>
        <taxon>Bacillati</taxon>
        <taxon>Actinomycetota</taxon>
        <taxon>Actinomycetes</taxon>
        <taxon>Mycobacteriales</taxon>
        <taxon>Mycobacteriaceae</taxon>
        <taxon>Mycolicibacterium</taxon>
    </lineage>
</organism>
<dbReference type="GO" id="GO:0009190">
    <property type="term" value="P:cyclic nucleotide biosynthetic process"/>
    <property type="evidence" value="ECO:0007669"/>
    <property type="project" value="InterPro"/>
</dbReference>
<dbReference type="Gene3D" id="3.30.70.1230">
    <property type="entry name" value="Nucleotide cyclase"/>
    <property type="match status" value="1"/>
</dbReference>
<dbReference type="Pfam" id="PF00211">
    <property type="entry name" value="Guanylate_cyc"/>
    <property type="match status" value="1"/>
</dbReference>
<gene>
    <name evidence="4" type="primary">cyaB_1</name>
    <name evidence="4" type="ORF">NCTC10437_03631</name>
</gene>
<dbReference type="EMBL" id="LR134356">
    <property type="protein sequence ID" value="VEG56634.1"/>
    <property type="molecule type" value="Genomic_DNA"/>
</dbReference>
<dbReference type="Gene3D" id="3.40.50.300">
    <property type="entry name" value="P-loop containing nucleotide triphosphate hydrolases"/>
    <property type="match status" value="1"/>
</dbReference>
<dbReference type="GO" id="GO:0005524">
    <property type="term" value="F:ATP binding"/>
    <property type="evidence" value="ECO:0007669"/>
    <property type="project" value="UniProtKB-KW"/>
</dbReference>
<evidence type="ECO:0000259" key="3">
    <source>
        <dbReference type="PROSITE" id="PS50125"/>
    </source>
</evidence>
<dbReference type="CDD" id="cd07302">
    <property type="entry name" value="CHD"/>
    <property type="match status" value="1"/>
</dbReference>
<dbReference type="Pfam" id="PF13191">
    <property type="entry name" value="AAA_16"/>
    <property type="match status" value="1"/>
</dbReference>
<evidence type="ECO:0000256" key="1">
    <source>
        <dbReference type="ARBA" id="ARBA00022741"/>
    </source>
</evidence>
<dbReference type="AlphaFoldDB" id="A0A3S4TZH9"/>
<dbReference type="GO" id="GO:0035556">
    <property type="term" value="P:intracellular signal transduction"/>
    <property type="evidence" value="ECO:0007669"/>
    <property type="project" value="InterPro"/>
</dbReference>
<dbReference type="SUPFAM" id="SSF55073">
    <property type="entry name" value="Nucleotide cyclase"/>
    <property type="match status" value="1"/>
</dbReference>
<dbReference type="GO" id="GO:0005737">
    <property type="term" value="C:cytoplasm"/>
    <property type="evidence" value="ECO:0007669"/>
    <property type="project" value="TreeGrafter"/>
</dbReference>
<dbReference type="RefSeq" id="WP_083443112.1">
    <property type="nucleotide sequence ID" value="NZ_CVQQ01000009.1"/>
</dbReference>
<dbReference type="InterPro" id="IPR001054">
    <property type="entry name" value="A/G_cyclase"/>
</dbReference>
<reference evidence="4 5" key="1">
    <citation type="submission" date="2018-12" db="EMBL/GenBank/DDBJ databases">
        <authorList>
            <consortium name="Pathogen Informatics"/>
        </authorList>
    </citation>
    <scope>NUCLEOTIDE SEQUENCE [LARGE SCALE GENOMIC DNA]</scope>
    <source>
        <strain evidence="4 5">NCTC10437</strain>
    </source>
</reference>
<dbReference type="PROSITE" id="PS50125">
    <property type="entry name" value="GUANYLATE_CYCLASE_2"/>
    <property type="match status" value="1"/>
</dbReference>
<dbReference type="KEGG" id="mauu:NCTC10437_03631"/>
<evidence type="ECO:0000256" key="2">
    <source>
        <dbReference type="ARBA" id="ARBA00022840"/>
    </source>
</evidence>
<dbReference type="OrthoDB" id="5476461at2"/>
<dbReference type="InterPro" id="IPR041664">
    <property type="entry name" value="AAA_16"/>
</dbReference>
<name>A0A3S4TZH9_MYCAU</name>
<protein>
    <submittedName>
        <fullName evidence="4">Adenylate/guanylate cyclase family protein</fullName>
        <ecNumber evidence="4">4.6.1.1</ecNumber>
    </submittedName>
</protein>
<sequence>MNAEEAPSATELICGSCCAQTRSTGKFCSECGARLTHTSSPAEYKQVTLLFADVVRSMDLAATLDLERLREIMTEVVERSAAVLRRYGGTVEYHGDGVMAIFGAPTALEDHAFRACIAALAIQDDIKQLAAVVRRRDQAALQVRVGLNSGQVIAGEIGAGSLGYRATGKQVGLAQRMESVAPPGGVMLSESTALLVERAVRLAEPEWVHIKGVIEPVPARRLLAIDPHACSVGRTEADLVGRRQEMAALDALLERAINRHGGVVNVTGPPGIGKSRVAREIAAIARHRRVDVFWAFCESHATDVPFHAVTRLLREATGLTHLVGEEARARLRTTMPEADAQDLLLLDDLLGIADPDVPVPQIDPDTRRHRLTTLINTASLVRTKPVLYVIEDVHWIDAVSESLLGEFLAVIPRTSSMVLITNRPEYQGPLTRLVGIETMPLDSLGDSDTSALIGQLLGSHASVGELGLTIAERAAGNPFFAEEMVRELIQRGILDGEHGSYICRTDVAEVSVPATVQAAIGARVDRQPILAKRTLQAASIIGARFGAELLAALAMKPVFDTLVDAELIDQVRFTPSAEYAFRHPLIRAVVYESQLKTDRAEWHRRFAAVIEERAPESVEDNAALIAEHLEAAGELRAAYTWHMRAGAWLTNRDLTAARLSWRRASGIADLIPVDDPDHLSMRITPRTMLCATDLQAREAQESQSRFAELRELCRTAGDEVSLAIGMSGPATELLYAGRVREAAKLSSQQRALLESMDDPTPAMALAATAFCCWHGVLDFNQVLQWAQTIVDLAAGDPVKGAGYGIGSPLAIALAWRGTARWCLGGPGWRSDLHDAVALARQSNAETLSGAIAWTYGMAMQYGALRADASLLCAAEEAVQTAQCASNDRAMGLAAYTLAVGMLLQDDAADRRRGLDLMLMTREIWLRRRILFLIPVTDVWAAQESVRRGDRDASIKALRRAVDELGVGYPFYCVWATGVLVETLLARGTQGDLAEAHEAVNWLAALAAENDSVLFEITLLRLRALLTRAYGDETAYLDLAGRYRQCAESLGFEGHLAWARAMTDGRR</sequence>
<dbReference type="SUPFAM" id="SSF52540">
    <property type="entry name" value="P-loop containing nucleoside triphosphate hydrolases"/>
    <property type="match status" value="1"/>
</dbReference>
<dbReference type="GO" id="GO:0004016">
    <property type="term" value="F:adenylate cyclase activity"/>
    <property type="evidence" value="ECO:0007669"/>
    <property type="project" value="UniProtKB-EC"/>
</dbReference>
<dbReference type="EC" id="4.6.1.1" evidence="4"/>
<dbReference type="STRING" id="1791.GCA_001049355_03180"/>
<accession>A0A3S4TZH9</accession>
<keyword evidence="1" id="KW-0547">Nucleotide-binding</keyword>
<feature type="domain" description="Guanylate cyclase" evidence="3">
    <location>
        <begin position="48"/>
        <end position="178"/>
    </location>
</feature>
<proteinExistence type="predicted"/>
<dbReference type="InterPro" id="IPR003593">
    <property type="entry name" value="AAA+_ATPase"/>
</dbReference>
<dbReference type="InterPro" id="IPR029787">
    <property type="entry name" value="Nucleotide_cyclase"/>
</dbReference>
<dbReference type="Proteomes" id="UP000279306">
    <property type="component" value="Chromosome"/>
</dbReference>
<evidence type="ECO:0000313" key="4">
    <source>
        <dbReference type="EMBL" id="VEG56634.1"/>
    </source>
</evidence>
<dbReference type="PANTHER" id="PTHR16305:SF28">
    <property type="entry name" value="GUANYLATE CYCLASE DOMAIN-CONTAINING PROTEIN"/>
    <property type="match status" value="1"/>
</dbReference>
<dbReference type="PANTHER" id="PTHR16305">
    <property type="entry name" value="TESTICULAR SOLUBLE ADENYLYL CYCLASE"/>
    <property type="match status" value="1"/>
</dbReference>
<dbReference type="SMART" id="SM00044">
    <property type="entry name" value="CYCc"/>
    <property type="match status" value="1"/>
</dbReference>
<keyword evidence="5" id="KW-1185">Reference proteome</keyword>
<keyword evidence="4" id="KW-0456">Lyase</keyword>
<dbReference type="InterPro" id="IPR027417">
    <property type="entry name" value="P-loop_NTPase"/>
</dbReference>
<evidence type="ECO:0000313" key="5">
    <source>
        <dbReference type="Proteomes" id="UP000279306"/>
    </source>
</evidence>
<keyword evidence="2" id="KW-0067">ATP-binding</keyword>